<dbReference type="InterPro" id="IPR000914">
    <property type="entry name" value="SBP_5_dom"/>
</dbReference>
<name>A0ABP7QAV9_9BACT</name>
<dbReference type="InterPro" id="IPR039424">
    <property type="entry name" value="SBP_5"/>
</dbReference>
<dbReference type="Proteomes" id="UP001501556">
    <property type="component" value="Unassembled WGS sequence"/>
</dbReference>
<evidence type="ECO:0000259" key="1">
    <source>
        <dbReference type="Pfam" id="PF00496"/>
    </source>
</evidence>
<dbReference type="Pfam" id="PF00496">
    <property type="entry name" value="SBP_bac_5"/>
    <property type="match status" value="1"/>
</dbReference>
<gene>
    <name evidence="2" type="ORF">GCM10022407_25920</name>
</gene>
<dbReference type="CDD" id="cd00995">
    <property type="entry name" value="PBP2_NikA_DppA_OppA_like"/>
    <property type="match status" value="1"/>
</dbReference>
<dbReference type="PANTHER" id="PTHR30290">
    <property type="entry name" value="PERIPLASMIC BINDING COMPONENT OF ABC TRANSPORTER"/>
    <property type="match status" value="1"/>
</dbReference>
<organism evidence="2 3">
    <name type="scientific">Hymenobacter antarcticus</name>
    <dbReference type="NCBI Taxonomy" id="486270"/>
    <lineage>
        <taxon>Bacteria</taxon>
        <taxon>Pseudomonadati</taxon>
        <taxon>Bacteroidota</taxon>
        <taxon>Cytophagia</taxon>
        <taxon>Cytophagales</taxon>
        <taxon>Hymenobacteraceae</taxon>
        <taxon>Hymenobacter</taxon>
    </lineage>
</organism>
<sequence>MSRPKHHFLIITLLFTAVISCLQGCKSKDSQAEAIRIRWAHDPETLDPMQQPNPAAFDANNLLALSLLQVDAPKHAYAPALAESLPSVQLVGDSLMRLNYRIRPAATWDDGRPVQARDVEFSLKLMFCPGLPNENIRNHYRFVQAVLADPKSPQHFTMVCQGQAPEYVHASGDFFVQSEAAIDPQGELRRYSLAELQRRAAAAPADSGLQAVAHRYLAMGTTAPGAWPGCGPYQLTQWKKDRYLRFRRKAKWWADQLQPVPFVLRAQPKQLDFAIIPDAATATLALRSGELDVYPHIPAREFARLRTSTAARAELRFYTALSHDVVTAGFNTRRPVLADALTRQALSRCFDAAALLRATQLGDGQRTVGIISPSDRINYNDSLPLIPFDLKAAAGLLRQAGWRRTTGPAGGWYRPGPRTTQQHLQLRVRYRTSEEIYATVALQFRAAAAELGIPVLLQPTEAGAFSQALQEGDFDVYVRMLKGNPFVFNFIPILHTLGVGAGNATGHSSPVADRLIEAIAKADSDSRRAQLLRRFQALMQQEAPLVPLFFLPTRVAAGRGLTGLHVNSLKPGYTAATIERATNTPLP</sequence>
<reference evidence="3" key="1">
    <citation type="journal article" date="2019" name="Int. J. Syst. Evol. Microbiol.">
        <title>The Global Catalogue of Microorganisms (GCM) 10K type strain sequencing project: providing services to taxonomists for standard genome sequencing and annotation.</title>
        <authorList>
            <consortium name="The Broad Institute Genomics Platform"/>
            <consortium name="The Broad Institute Genome Sequencing Center for Infectious Disease"/>
            <person name="Wu L."/>
            <person name="Ma J."/>
        </authorList>
    </citation>
    <scope>NUCLEOTIDE SEQUENCE [LARGE SCALE GENOMIC DNA]</scope>
    <source>
        <strain evidence="3">JCM 17217</strain>
    </source>
</reference>
<feature type="domain" description="Solute-binding protein family 5" evidence="1">
    <location>
        <begin position="78"/>
        <end position="481"/>
    </location>
</feature>
<dbReference type="Gene3D" id="3.10.105.10">
    <property type="entry name" value="Dipeptide-binding Protein, Domain 3"/>
    <property type="match status" value="1"/>
</dbReference>
<dbReference type="InterPro" id="IPR030678">
    <property type="entry name" value="Peptide/Ni-bd"/>
</dbReference>
<accession>A0ABP7QAV9</accession>
<keyword evidence="3" id="KW-1185">Reference proteome</keyword>
<proteinExistence type="predicted"/>
<comment type="caution">
    <text evidence="2">The sequence shown here is derived from an EMBL/GenBank/DDBJ whole genome shotgun (WGS) entry which is preliminary data.</text>
</comment>
<dbReference type="SUPFAM" id="SSF53850">
    <property type="entry name" value="Periplasmic binding protein-like II"/>
    <property type="match status" value="1"/>
</dbReference>
<dbReference type="Gene3D" id="3.40.190.10">
    <property type="entry name" value="Periplasmic binding protein-like II"/>
    <property type="match status" value="1"/>
</dbReference>
<evidence type="ECO:0000313" key="2">
    <source>
        <dbReference type="EMBL" id="GAA3979504.1"/>
    </source>
</evidence>
<dbReference type="EMBL" id="BAABDI010000017">
    <property type="protein sequence ID" value="GAA3979504.1"/>
    <property type="molecule type" value="Genomic_DNA"/>
</dbReference>
<dbReference type="RefSeq" id="WP_345125044.1">
    <property type="nucleotide sequence ID" value="NZ_BAABDI010000017.1"/>
</dbReference>
<dbReference type="PIRSF" id="PIRSF002741">
    <property type="entry name" value="MppA"/>
    <property type="match status" value="1"/>
</dbReference>
<protein>
    <recommendedName>
        <fullName evidence="1">Solute-binding protein family 5 domain-containing protein</fullName>
    </recommendedName>
</protein>
<evidence type="ECO:0000313" key="3">
    <source>
        <dbReference type="Proteomes" id="UP001501556"/>
    </source>
</evidence>
<dbReference type="PROSITE" id="PS51257">
    <property type="entry name" value="PROKAR_LIPOPROTEIN"/>
    <property type="match status" value="1"/>
</dbReference>